<protein>
    <submittedName>
        <fullName evidence="1">Uncharacterized protein</fullName>
    </submittedName>
</protein>
<sequence>MADKRADKRVEKEQVVAALPAWAQCVEEAWEVVPLLCARLEARETWEEAAAVLEVCSRQGNAKEMFLRLAEMFDGLKKRPLEAQMRVFCKFITRIDTKHLSKFILDYSNAVIAAAAAIFRQSDAHYDELYTVITEFAEKRAAELNTLSENNEEEKNARRDILHSFITRVFKFLFRKKSSYWSIRYYTLVNPYKMKFRKINDNNDCFNNMVYSLKNIALNTSFDFEMLWKLGTFKDSIKNDSLKFSSSNTSISLYGSIFLLGAYVFENPSLLDNTISKFLNHMEMVILFLKHKSVTLSLIDVNLFLGLYILNKLYDISVIDKEYFLEYIEVLSLISSSSRDSSLRFLSYVLMYSSLMRHSENTTITYIENILNTSPLENLKTLVISILKDEIQRHWDDSSSLFISSIYNSLLKKIFHPNPPDIFNSIDIFLRNFDFIMQALNLYIFLLKKPGEDKIGIKSNTCISEIKKYWINPLMNFTLFCIDQLTQTKLSNYLEEKMVNKEILNKLFLLKHTLEMAQ</sequence>
<name>A0ACB7CAH0_9ASCO</name>
<evidence type="ECO:0000313" key="1">
    <source>
        <dbReference type="EMBL" id="KAG4304726.1"/>
    </source>
</evidence>
<reference evidence="1 2" key="1">
    <citation type="journal article" date="2021" name="Commun. Biol.">
        <title>Genomic insights into the host specific adaptation of the Pneumocystis genus.</title>
        <authorList>
            <person name="Cisse O.H."/>
            <person name="Ma L."/>
            <person name="Dekker J.P."/>
            <person name="Khil P.P."/>
            <person name="Youn J.-H."/>
            <person name="Brenchley J.M."/>
            <person name="Blair R."/>
            <person name="Pahar B."/>
            <person name="Chabe M."/>
            <person name="Van Rompay K.K.A."/>
            <person name="Keesler R."/>
            <person name="Sukura A."/>
            <person name="Hirsch V."/>
            <person name="Kutty G."/>
            <person name="Liu Y."/>
            <person name="Peng L."/>
            <person name="Chen J."/>
            <person name="Song J."/>
            <person name="Weissenbacher-Lang C."/>
            <person name="Xu J."/>
            <person name="Upham N.S."/>
            <person name="Stajich J.E."/>
            <person name="Cuomo C.A."/>
            <person name="Cushion M.T."/>
            <person name="Kovacs J.A."/>
        </authorList>
    </citation>
    <scope>NUCLEOTIDE SEQUENCE [LARGE SCALE GENOMIC DNA]</scope>
    <source>
        <strain evidence="1 2">RABM</strain>
    </source>
</reference>
<keyword evidence="2" id="KW-1185">Reference proteome</keyword>
<dbReference type="Proteomes" id="UP000768646">
    <property type="component" value="Unassembled WGS sequence"/>
</dbReference>
<proteinExistence type="predicted"/>
<gene>
    <name evidence="1" type="ORF">PORY_001779</name>
</gene>
<dbReference type="EMBL" id="JABTEG010000006">
    <property type="protein sequence ID" value="KAG4304726.1"/>
    <property type="molecule type" value="Genomic_DNA"/>
</dbReference>
<evidence type="ECO:0000313" key="2">
    <source>
        <dbReference type="Proteomes" id="UP000768646"/>
    </source>
</evidence>
<organism evidence="1 2">
    <name type="scientific">Pneumocystis oryctolagi</name>
    <dbReference type="NCBI Taxonomy" id="42067"/>
    <lineage>
        <taxon>Eukaryota</taxon>
        <taxon>Fungi</taxon>
        <taxon>Dikarya</taxon>
        <taxon>Ascomycota</taxon>
        <taxon>Taphrinomycotina</taxon>
        <taxon>Pneumocystomycetes</taxon>
        <taxon>Pneumocystaceae</taxon>
        <taxon>Pneumocystis</taxon>
    </lineage>
</organism>
<comment type="caution">
    <text evidence="1">The sequence shown here is derived from an EMBL/GenBank/DDBJ whole genome shotgun (WGS) entry which is preliminary data.</text>
</comment>
<accession>A0ACB7CAH0</accession>